<dbReference type="GO" id="GO:0000435">
    <property type="term" value="P:positive regulation of transcription from RNA polymerase II promoter by galactose"/>
    <property type="evidence" value="ECO:0007669"/>
    <property type="project" value="EnsemblFungi"/>
</dbReference>
<dbReference type="GO" id="GO:0005737">
    <property type="term" value="C:cytoplasm"/>
    <property type="evidence" value="ECO:0007669"/>
    <property type="project" value="EnsemblFungi"/>
</dbReference>
<dbReference type="GO" id="GO:0000122">
    <property type="term" value="P:negative regulation of transcription by RNA polymerase II"/>
    <property type="evidence" value="ECO:0007669"/>
    <property type="project" value="EnsemblFungi"/>
</dbReference>
<dbReference type="InParanoid" id="A0A1D2VGB8"/>
<dbReference type="GeneID" id="30968203"/>
<reference evidence="4" key="1">
    <citation type="submission" date="2016-05" db="EMBL/GenBank/DDBJ databases">
        <title>Comparative genomics of biotechnologically important yeasts.</title>
        <authorList>
            <consortium name="DOE Joint Genome Institute"/>
            <person name="Riley R."/>
            <person name="Haridas S."/>
            <person name="Wolfe K.H."/>
            <person name="Lopes M.R."/>
            <person name="Hittinger C.T."/>
            <person name="Goker M."/>
            <person name="Salamov A."/>
            <person name="Wisecaver J."/>
            <person name="Long T.M."/>
            <person name="Aerts A.L."/>
            <person name="Barry K."/>
            <person name="Choi C."/>
            <person name="Clum A."/>
            <person name="Coughlan A.Y."/>
            <person name="Deshpande S."/>
            <person name="Douglass A.P."/>
            <person name="Hanson S.J."/>
            <person name="Klenk H.-P."/>
            <person name="Labutti K."/>
            <person name="Lapidus A."/>
            <person name="Lindquist E."/>
            <person name="Lipzen A."/>
            <person name="Meier-Kolthoff J.P."/>
            <person name="Ohm R.A."/>
            <person name="Otillar R.P."/>
            <person name="Pangilinan J."/>
            <person name="Peng Y."/>
            <person name="Rokas A."/>
            <person name="Rosa C.A."/>
            <person name="Scheuner C."/>
            <person name="Sibirny A.A."/>
            <person name="Slot J.C."/>
            <person name="Stielow J.B."/>
            <person name="Sun H."/>
            <person name="Kurtzman C.P."/>
            <person name="Blackwell M."/>
            <person name="Grigoriev I.V."/>
            <person name="Jeffries T.W."/>
        </authorList>
    </citation>
    <scope>NUCLEOTIDE SEQUENCE [LARGE SCALE GENOMIC DNA]</scope>
    <source>
        <strain evidence="4">DSM 1968</strain>
    </source>
</reference>
<dbReference type="SUPFAM" id="SSF51735">
    <property type="entry name" value="NAD(P)-binding Rossmann-fold domains"/>
    <property type="match status" value="1"/>
</dbReference>
<dbReference type="GO" id="GO:0000166">
    <property type="term" value="F:nucleotide binding"/>
    <property type="evidence" value="ECO:0007669"/>
    <property type="project" value="InterPro"/>
</dbReference>
<dbReference type="FunCoup" id="A0A1D2VGB8">
    <property type="interactions" value="340"/>
</dbReference>
<dbReference type="Proteomes" id="UP000095038">
    <property type="component" value="Unassembled WGS sequence"/>
</dbReference>
<dbReference type="GO" id="GO:0005667">
    <property type="term" value="C:transcription regulator complex"/>
    <property type="evidence" value="ECO:0007669"/>
    <property type="project" value="EnsemblFungi"/>
</dbReference>
<dbReference type="InterPro" id="IPR000683">
    <property type="entry name" value="Gfo/Idh/MocA-like_OxRdtase_N"/>
</dbReference>
<evidence type="ECO:0000259" key="1">
    <source>
        <dbReference type="Pfam" id="PF01408"/>
    </source>
</evidence>
<dbReference type="SUPFAM" id="SSF55347">
    <property type="entry name" value="Glyceraldehyde-3-phosphate dehydrogenase-like, C-terminal domain"/>
    <property type="match status" value="1"/>
</dbReference>
<name>A0A1D2VGB8_9ASCO</name>
<dbReference type="PANTHER" id="PTHR43708">
    <property type="entry name" value="CONSERVED EXPRESSED OXIDOREDUCTASE (EUROFUNG)"/>
    <property type="match status" value="1"/>
</dbReference>
<dbReference type="GO" id="GO:0006012">
    <property type="term" value="P:galactose metabolic process"/>
    <property type="evidence" value="ECO:0007669"/>
    <property type="project" value="EnsemblFungi"/>
</dbReference>
<dbReference type="Pfam" id="PF22685">
    <property type="entry name" value="Gal80p_C-like"/>
    <property type="match status" value="1"/>
</dbReference>
<dbReference type="RefSeq" id="XP_020046993.1">
    <property type="nucleotide sequence ID" value="XM_020194567.1"/>
</dbReference>
<evidence type="ECO:0000313" key="4">
    <source>
        <dbReference type="Proteomes" id="UP000095038"/>
    </source>
</evidence>
<dbReference type="Pfam" id="PF01408">
    <property type="entry name" value="GFO_IDH_MocA"/>
    <property type="match status" value="1"/>
</dbReference>
<dbReference type="InterPro" id="IPR051317">
    <property type="entry name" value="Gfo/Idh/MocA_oxidoreduct"/>
</dbReference>
<protein>
    <submittedName>
        <fullName evidence="3">NAD(P)-binding protein</fullName>
    </submittedName>
</protein>
<dbReference type="Gene3D" id="3.40.50.720">
    <property type="entry name" value="NAD(P)-binding Rossmann-like Domain"/>
    <property type="match status" value="1"/>
</dbReference>
<dbReference type="GO" id="GO:0005634">
    <property type="term" value="C:nucleus"/>
    <property type="evidence" value="ECO:0007669"/>
    <property type="project" value="EnsemblFungi"/>
</dbReference>
<dbReference type="EMBL" id="KV454481">
    <property type="protein sequence ID" value="ODV60686.1"/>
    <property type="molecule type" value="Genomic_DNA"/>
</dbReference>
<dbReference type="GO" id="GO:0042802">
    <property type="term" value="F:identical protein binding"/>
    <property type="evidence" value="ECO:0007669"/>
    <property type="project" value="EnsemblFungi"/>
</dbReference>
<sequence length="398" mass="43600">MSPQSSLASKDSIKVGIIGLSIGSGVRFVPPWAYVAHYPALAKIPEKYQISSILNSTLSSAEAAVNNLSLNTTKPFDSLDKFAQYESNDLVTVSVRVPLHKQLLLPNIESNKNIFSEWPLGASTNEAESILKLVKEKDLKTVIGLQKRKAPAILKIKELISSNKIGRITSVSLSAVSELGGPTRAESLSSYIFESKNGANFFTIPFGHTLDGLLYAVGKKVKSVKANVLTLYKEQQLVDLDSKLVGKVVSKDTVDHISIAGLLTDNTPITIEFRGGSSSRVGNRNLHVEIHGTKGDILYESDSAFSELAPIDLSYSYEGSDGVVKFDNGKDYNATVDNVLGLYESYYEYKDTQGSRQGFEKDGFPTFEDSVILHRLLDRIVESSNTGKEIDVKDIYEF</sequence>
<keyword evidence="4" id="KW-1185">Reference proteome</keyword>
<organism evidence="3 4">
    <name type="scientific">Ascoidea rubescens DSM 1968</name>
    <dbReference type="NCBI Taxonomy" id="1344418"/>
    <lineage>
        <taxon>Eukaryota</taxon>
        <taxon>Fungi</taxon>
        <taxon>Dikarya</taxon>
        <taxon>Ascomycota</taxon>
        <taxon>Saccharomycotina</taxon>
        <taxon>Saccharomycetes</taxon>
        <taxon>Ascoideaceae</taxon>
        <taxon>Ascoidea</taxon>
    </lineage>
</organism>
<accession>A0A1D2VGB8</accession>
<dbReference type="InterPro" id="IPR055080">
    <property type="entry name" value="Gal80p-like_C"/>
</dbReference>
<evidence type="ECO:0000259" key="2">
    <source>
        <dbReference type="Pfam" id="PF22685"/>
    </source>
</evidence>
<dbReference type="AlphaFoldDB" id="A0A1D2VGB8"/>
<dbReference type="STRING" id="1344418.A0A1D2VGB8"/>
<feature type="domain" description="Gfo/Idh/MocA-like oxidoreductase N-terminal" evidence="1">
    <location>
        <begin position="13"/>
        <end position="141"/>
    </location>
</feature>
<dbReference type="PANTHER" id="PTHR43708:SF1">
    <property type="entry name" value="GALACTOSE_LACTOSE METABOLISM REGULATORY PROTEIN GAL80"/>
    <property type="match status" value="1"/>
</dbReference>
<gene>
    <name evidence="3" type="ORF">ASCRUDRAFT_81081</name>
</gene>
<dbReference type="GO" id="GO:0019210">
    <property type="term" value="F:kinase inhibitor activity"/>
    <property type="evidence" value="ECO:0007669"/>
    <property type="project" value="EnsemblFungi"/>
</dbReference>
<dbReference type="GO" id="GO:0061629">
    <property type="term" value="F:RNA polymerase II-specific DNA-binding transcription factor binding"/>
    <property type="evidence" value="ECO:0007669"/>
    <property type="project" value="EnsemblFungi"/>
</dbReference>
<proteinExistence type="predicted"/>
<feature type="domain" description="Gal80p-like C-terminal" evidence="2">
    <location>
        <begin position="151"/>
        <end position="300"/>
    </location>
</feature>
<dbReference type="Gene3D" id="3.30.360.10">
    <property type="entry name" value="Dihydrodipicolinate Reductase, domain 2"/>
    <property type="match status" value="1"/>
</dbReference>
<evidence type="ECO:0000313" key="3">
    <source>
        <dbReference type="EMBL" id="ODV60686.1"/>
    </source>
</evidence>
<dbReference type="OrthoDB" id="64915at2759"/>
<dbReference type="InterPro" id="IPR036291">
    <property type="entry name" value="NAD(P)-bd_dom_sf"/>
</dbReference>